<feature type="transmembrane region" description="Helical" evidence="5">
    <location>
        <begin position="262"/>
        <end position="279"/>
    </location>
</feature>
<comment type="subcellular location">
    <subcellularLocation>
        <location evidence="1">Membrane</location>
        <topology evidence="1">Multi-pass membrane protein</topology>
    </subcellularLocation>
</comment>
<dbReference type="EMBL" id="MZNU01000204">
    <property type="protein sequence ID" value="OWP02888.1"/>
    <property type="molecule type" value="Genomic_DNA"/>
</dbReference>
<keyword evidence="2 5" id="KW-0812">Transmembrane</keyword>
<dbReference type="InterPro" id="IPR037185">
    <property type="entry name" value="EmrE-like"/>
</dbReference>
<evidence type="ECO:0000256" key="2">
    <source>
        <dbReference type="ARBA" id="ARBA00022692"/>
    </source>
</evidence>
<dbReference type="GO" id="GO:0016020">
    <property type="term" value="C:membrane"/>
    <property type="evidence" value="ECO:0007669"/>
    <property type="project" value="UniProtKB-SubCell"/>
</dbReference>
<dbReference type="OrthoDB" id="306876at2759"/>
<dbReference type="InterPro" id="IPR000620">
    <property type="entry name" value="EamA_dom"/>
</dbReference>
<feature type="transmembrane region" description="Helical" evidence="5">
    <location>
        <begin position="98"/>
        <end position="119"/>
    </location>
</feature>
<evidence type="ECO:0000256" key="5">
    <source>
        <dbReference type="SAM" id="Phobius"/>
    </source>
</evidence>
<dbReference type="SUPFAM" id="SSF103481">
    <property type="entry name" value="Multidrug resistance efflux transporter EmrE"/>
    <property type="match status" value="2"/>
</dbReference>
<dbReference type="Pfam" id="PF00892">
    <property type="entry name" value="EamA"/>
    <property type="match status" value="1"/>
</dbReference>
<dbReference type="PANTHER" id="PTHR22911">
    <property type="entry name" value="ACYL-MALONYL CONDENSING ENZYME-RELATED"/>
    <property type="match status" value="1"/>
</dbReference>
<name>A0A218Z4I6_9HELO</name>
<organism evidence="7 8">
    <name type="scientific">Diplocarpon coronariae</name>
    <dbReference type="NCBI Taxonomy" id="2795749"/>
    <lineage>
        <taxon>Eukaryota</taxon>
        <taxon>Fungi</taxon>
        <taxon>Dikarya</taxon>
        <taxon>Ascomycota</taxon>
        <taxon>Pezizomycotina</taxon>
        <taxon>Leotiomycetes</taxon>
        <taxon>Helotiales</taxon>
        <taxon>Drepanopezizaceae</taxon>
        <taxon>Diplocarpon</taxon>
    </lineage>
</organism>
<evidence type="ECO:0000313" key="8">
    <source>
        <dbReference type="Proteomes" id="UP000242519"/>
    </source>
</evidence>
<evidence type="ECO:0000256" key="4">
    <source>
        <dbReference type="ARBA" id="ARBA00023136"/>
    </source>
</evidence>
<feature type="transmembrane region" description="Helical" evidence="5">
    <location>
        <begin position="240"/>
        <end position="256"/>
    </location>
</feature>
<dbReference type="InParanoid" id="A0A218Z4I6"/>
<protein>
    <submittedName>
        <fullName evidence="7">DUF6 domain protein</fullName>
    </submittedName>
</protein>
<proteinExistence type="predicted"/>
<accession>A0A218Z4I6</accession>
<gene>
    <name evidence="7" type="ORF">B2J93_3468</name>
</gene>
<dbReference type="Proteomes" id="UP000242519">
    <property type="component" value="Unassembled WGS sequence"/>
</dbReference>
<keyword evidence="3 5" id="KW-1133">Transmembrane helix</keyword>
<dbReference type="PANTHER" id="PTHR22911:SF6">
    <property type="entry name" value="SOLUTE CARRIER FAMILY 35 MEMBER G1"/>
    <property type="match status" value="1"/>
</dbReference>
<comment type="caution">
    <text evidence="7">The sequence shown here is derived from an EMBL/GenBank/DDBJ whole genome shotgun (WGS) entry which is preliminary data.</text>
</comment>
<keyword evidence="4 5" id="KW-0472">Membrane</keyword>
<reference evidence="7 8" key="1">
    <citation type="submission" date="2017-04" db="EMBL/GenBank/DDBJ databases">
        <title>Draft genome sequence of Marssonina coronaria NL1: causal agent of apple blotch.</title>
        <authorList>
            <person name="Cheng Q."/>
        </authorList>
    </citation>
    <scope>NUCLEOTIDE SEQUENCE [LARGE SCALE GENOMIC DNA]</scope>
    <source>
        <strain evidence="7 8">NL1</strain>
    </source>
</reference>
<feature type="transmembrane region" description="Helical" evidence="5">
    <location>
        <begin position="139"/>
        <end position="162"/>
    </location>
</feature>
<evidence type="ECO:0000256" key="1">
    <source>
        <dbReference type="ARBA" id="ARBA00004141"/>
    </source>
</evidence>
<evidence type="ECO:0000259" key="6">
    <source>
        <dbReference type="Pfam" id="PF00892"/>
    </source>
</evidence>
<evidence type="ECO:0000313" key="7">
    <source>
        <dbReference type="EMBL" id="OWP02888.1"/>
    </source>
</evidence>
<sequence length="322" mass="34543">MSRQYSDARHHEEYESVGIEPDTFGSSLDAIVRFLQQGGHKMHPLQIIVARMGVTFLLSNSIKYLPLAEVTVLRFLVPIATAWACSVVLGQAFFRKDLVAGLVALIGVIFIAHPASIFGEVDDVIKASKADTADDVTPAQRLVAITASLLGVIGTSGAYTVIRIIGNRAHALISVNYFSFLGTVTSAIALLVIPGIGFTMPGGPREWALLLNLGVLGFGLQFLLTAGLQMDKSSKATSMLYTQILFALLFDWGIWGVLPGKWSWFGGFIVIVSTLWSALQPPPKAAQENQVAVVDEETALLGAQTAGSDTLTQPQTRESIGD</sequence>
<feature type="transmembrane region" description="Helical" evidence="5">
    <location>
        <begin position="174"/>
        <end position="196"/>
    </location>
</feature>
<feature type="domain" description="EamA" evidence="6">
    <location>
        <begin position="148"/>
        <end position="276"/>
    </location>
</feature>
<feature type="transmembrane region" description="Helical" evidence="5">
    <location>
        <begin position="208"/>
        <end position="228"/>
    </location>
</feature>
<keyword evidence="8" id="KW-1185">Reference proteome</keyword>
<dbReference type="AlphaFoldDB" id="A0A218Z4I6"/>
<evidence type="ECO:0000256" key="3">
    <source>
        <dbReference type="ARBA" id="ARBA00022989"/>
    </source>
</evidence>